<dbReference type="PANTHER" id="PTHR14387">
    <property type="entry name" value="THADA/DEATH RECEPTOR INTERACTING PROTEIN"/>
    <property type="match status" value="1"/>
</dbReference>
<dbReference type="OrthoDB" id="73997at2759"/>
<dbReference type="PANTHER" id="PTHR14387:SF0">
    <property type="entry name" value="DUF2428 DOMAIN-CONTAINING PROTEIN"/>
    <property type="match status" value="1"/>
</dbReference>
<comment type="caution">
    <text evidence="6">The sequence shown here is derived from an EMBL/GenBank/DDBJ whole genome shotgun (WGS) entry which is preliminary data.</text>
</comment>
<dbReference type="EMBL" id="SKCS01000353">
    <property type="protein sequence ID" value="TNN10568.1"/>
    <property type="molecule type" value="Genomic_DNA"/>
</dbReference>
<evidence type="ECO:0000259" key="4">
    <source>
        <dbReference type="Pfam" id="PF25150"/>
    </source>
</evidence>
<dbReference type="GO" id="GO:0005829">
    <property type="term" value="C:cytosol"/>
    <property type="evidence" value="ECO:0007669"/>
    <property type="project" value="TreeGrafter"/>
</dbReference>
<dbReference type="InterPro" id="IPR051954">
    <property type="entry name" value="tRNA_methyltransferase_THADA"/>
</dbReference>
<reference evidence="6 7" key="1">
    <citation type="submission" date="2019-03" db="EMBL/GenBank/DDBJ databases">
        <title>An improved genome assembly of the fluke Schistosoma japonicum.</title>
        <authorList>
            <person name="Hu W."/>
            <person name="Luo F."/>
            <person name="Yin M."/>
            <person name="Mo X."/>
            <person name="Sun C."/>
            <person name="Wu Q."/>
            <person name="Zhu B."/>
            <person name="Xiang M."/>
            <person name="Wang J."/>
            <person name="Wang Y."/>
            <person name="Zhang T."/>
            <person name="Xu B."/>
            <person name="Zheng H."/>
            <person name="Feng Z."/>
        </authorList>
    </citation>
    <scope>NUCLEOTIDE SEQUENCE [LARGE SCALE GENOMIC DNA]</scope>
    <source>
        <strain evidence="6">HuSjv2</strain>
        <tissue evidence="6">Worms</tissue>
    </source>
</reference>
<dbReference type="InterPro" id="IPR019442">
    <property type="entry name" value="THADA/TRM732_DUF2428"/>
</dbReference>
<dbReference type="Pfam" id="PF10350">
    <property type="entry name" value="DUF2428"/>
    <property type="match status" value="1"/>
</dbReference>
<proteinExistence type="inferred from homology"/>
<evidence type="ECO:0000259" key="3">
    <source>
        <dbReference type="Pfam" id="PF10350"/>
    </source>
</evidence>
<keyword evidence="7" id="KW-1185">Reference proteome</keyword>
<dbReference type="Pfam" id="PF25150">
    <property type="entry name" value="TPR_Trm732"/>
    <property type="match status" value="1"/>
</dbReference>
<dbReference type="InterPro" id="IPR056842">
    <property type="entry name" value="THADA-like_TPR_C"/>
</dbReference>
<evidence type="ECO:0000256" key="1">
    <source>
        <dbReference type="ARBA" id="ARBA00010409"/>
    </source>
</evidence>
<keyword evidence="2" id="KW-0819">tRNA processing</keyword>
<dbReference type="SUPFAM" id="SSF48371">
    <property type="entry name" value="ARM repeat"/>
    <property type="match status" value="1"/>
</dbReference>
<evidence type="ECO:0000313" key="7">
    <source>
        <dbReference type="Proteomes" id="UP000311919"/>
    </source>
</evidence>
<feature type="domain" description="tRNA (32-2'-O)-methyltransferase regulator THADA-like TPR repeats region" evidence="4">
    <location>
        <begin position="46"/>
        <end position="248"/>
    </location>
</feature>
<organism evidence="6 7">
    <name type="scientific">Schistosoma japonicum</name>
    <name type="common">Blood fluke</name>
    <dbReference type="NCBI Taxonomy" id="6182"/>
    <lineage>
        <taxon>Eukaryota</taxon>
        <taxon>Metazoa</taxon>
        <taxon>Spiralia</taxon>
        <taxon>Lophotrochozoa</taxon>
        <taxon>Platyhelminthes</taxon>
        <taxon>Trematoda</taxon>
        <taxon>Digenea</taxon>
        <taxon>Strigeidida</taxon>
        <taxon>Schistosomatoidea</taxon>
        <taxon>Schistosomatidae</taxon>
        <taxon>Schistosoma</taxon>
    </lineage>
</organism>
<feature type="non-terminal residue" evidence="6">
    <location>
        <position position="1"/>
    </location>
</feature>
<evidence type="ECO:0000313" key="6">
    <source>
        <dbReference type="EMBL" id="TNN10568.1"/>
    </source>
</evidence>
<feature type="domain" description="tRNA (32-2'-O)-methyltransferase regulator THADA-like C-terminal TPR repeats region" evidence="5">
    <location>
        <begin position="788"/>
        <end position="951"/>
    </location>
</feature>
<evidence type="ECO:0000259" key="5">
    <source>
        <dbReference type="Pfam" id="PF25151"/>
    </source>
</evidence>
<comment type="similarity">
    <text evidence="1">Belongs to the THADA family.</text>
</comment>
<dbReference type="GO" id="GO:0030488">
    <property type="term" value="P:tRNA methylation"/>
    <property type="evidence" value="ECO:0007669"/>
    <property type="project" value="TreeGrafter"/>
</dbReference>
<dbReference type="InterPro" id="IPR056843">
    <property type="entry name" value="THADA-like_TPR"/>
</dbReference>
<dbReference type="Proteomes" id="UP000311919">
    <property type="component" value="Unassembled WGS sequence"/>
</dbReference>
<gene>
    <name evidence="6" type="ORF">EWB00_005264</name>
</gene>
<feature type="domain" description="DUF2428" evidence="3">
    <location>
        <begin position="495"/>
        <end position="782"/>
    </location>
</feature>
<evidence type="ECO:0000256" key="2">
    <source>
        <dbReference type="ARBA" id="ARBA00022694"/>
    </source>
</evidence>
<dbReference type="InterPro" id="IPR016024">
    <property type="entry name" value="ARM-type_fold"/>
</dbReference>
<dbReference type="STRING" id="6182.A0A4Z2D2E1"/>
<sequence length="1486" mass="170243">EWSDGQSTCAYHLLGSNFGPYSGGLISELYTLIAQRFWIENDPSINAWLSSLIDALTQQSTQTFHSTINQNLLPSLMKINPKLLELLVKCCNNDSVQKSIHLSMFLLTCYRPLSINGIKTDCCSYLSLDFLKSCLGSYDNQLRLTALNVLVSLIVKSKEQIGISNEKLEMLVDYLRYDLWPISKHIHSQIVNAIKDILLHLLTITKRKTNVEDPLESNLESFYVQLIHTLLTHIYPGSPASRMSLGLAGFYTVIECFYSMFSVDEFRNRIMNYLCKATKNIFSLINVSSIGQYSSCGKFESTNQDSELHLYSILLIGLSSRYDVDRDYAVKILLKLNILKQLNPSYINKLWSNTLEIYAQSSKPDVSPIAGDLLRFLIFGDENDDSLTPSSSSPFSVSLSLSSSAGGKAVQAIDFLLNQLEEQIIICEKFPIYGLMSVVTNKPFYGLLSAIRSIICVSPSSPLNEKVEKYVDFPTLNNTSIKPESLFKQNNGISIVERIISLGLRISEIVLPVVGHESPEGVLLTSEEDLVVDTKATDEEINQLYKLCEKTRKYPEYLILCCWRSVRELSLLMGISLVSYGFHKSAIEQMKPNEVFRIAEFFCTQLLCCRHRGAFELCATGFTIFCTALVNHPTYCTIPIHWLNALTGHASLFSEKLTNSKQLIVQNLDFSLESCMGKHDTTECITRRGAGCPLFVQAILSANLTRDGTNDGITILKNTVCWLLKSIKTSLRQNNLQQFSCLGSCVLHLNIIRGIFQSTNLNYHTDCYLQKALIIALNGLECQHLPIRNASMLFYSTIIQRIFGVNRSKAIKSRKNCLSTSTFFKRYPKLEHYLVDTFTWYSKNTNIPRASCFKLYSMLYLITHLLPPTEVSEIDKKLYKLLISCSFNYDIRIRKMASLALTSIIHPNFIMITLNHLLDLMKLVQKSPLVNGLCNNQSNILHCLLLQVYALLYSRMDIHGSVNLPTDTVSTVLYLSKSNYAIIINRLKVSFSWLLNNVTCPIIKQLYIKILHCEYDDDQIIQIETSQISLEYDYLEVYINVLIDRAFRNTEIHSSTTETTYQLEIVEWIKSMNAVNFIPQLLTIALRRICSYLHSTLERHCNDFDMEDINDIIDSPNSSIISRSRKLFSFQTLFHEIIYSYYRLDENSSHINDNNEVCRYTFALLAVVLRVPYSLDIPMDLIHTSIQWSHKQLKLLCNKVKSFNSPPIYLASFIRFYVNLIKAVYCSDKSSNRREIPVFYLYDIYEFSNIYFNVFHDSTTHACLEVKYAVLQSLCLLDISTIELLKNVNTDNNLKEDLLQSFDILIDNMISSDSSKLRKLACEIVQNLLVTTDSRFKCVLQLPHALLPNLINLLLIHGFEVVYEHLLQFVRNRMCHLKRYESYEDNTCDHAFPQTTLKSEDDQLELIRIICNSISNWLYTLSNSSSIMNYRQEAAVSYESSTDILMYREIDLNELDSLLILKPDFMYSLYLNKYIHWRLNTIVNST</sequence>
<protein>
    <submittedName>
        <fullName evidence="6">Thyroid adenoma-associated protein</fullName>
    </submittedName>
</protein>
<name>A0A4Z2D2E1_SCHJA</name>
<accession>A0A4Z2D2E1</accession>
<dbReference type="Pfam" id="PF25151">
    <property type="entry name" value="TPR_Trm732_C"/>
    <property type="match status" value="1"/>
</dbReference>